<feature type="compositionally biased region" description="Polar residues" evidence="1">
    <location>
        <begin position="7"/>
        <end position="16"/>
    </location>
</feature>
<dbReference type="Proteomes" id="UP000664940">
    <property type="component" value="Unassembled WGS sequence"/>
</dbReference>
<sequence length="165" mass="18089">MGPGVSSRPTRSQANILSHPGCEVTSEDDLTSRDSDAGLPGGGGNLSPWRRKTQRVLSPWAWSRGLGKRPFSQQTPFPSPSAAPPRCSRAPATRQAEKSTLPRNPARQQPGKARLHISRLQLFTHIRVETHCLRVLSSKSRLYLRIPNTQQEVSTKSNVLPASPP</sequence>
<dbReference type="EMBL" id="JABVXQ010000013">
    <property type="protein sequence ID" value="KAF6081973.1"/>
    <property type="molecule type" value="Genomic_DNA"/>
</dbReference>
<protein>
    <submittedName>
        <fullName evidence="2">Uncharacterized protein</fullName>
    </submittedName>
</protein>
<name>A0A833YWK4_9CHIR</name>
<reference evidence="2 3" key="1">
    <citation type="journal article" date="2020" name="Nature">
        <title>Six reference-quality genomes reveal evolution of bat adaptations.</title>
        <authorList>
            <person name="Jebb D."/>
            <person name="Huang Z."/>
            <person name="Pippel M."/>
            <person name="Hughes G.M."/>
            <person name="Lavrichenko K."/>
            <person name="Devanna P."/>
            <person name="Winkler S."/>
            <person name="Jermiin L.S."/>
            <person name="Skirmuntt E.C."/>
            <person name="Katzourakis A."/>
            <person name="Burkitt-Gray L."/>
            <person name="Ray D.A."/>
            <person name="Sullivan K.A.M."/>
            <person name="Roscito J.G."/>
            <person name="Kirilenko B.M."/>
            <person name="Davalos L.M."/>
            <person name="Corthals A.P."/>
            <person name="Power M.L."/>
            <person name="Jones G."/>
            <person name="Ransome R.D."/>
            <person name="Dechmann D.K.N."/>
            <person name="Locatelli A.G."/>
            <person name="Puechmaille S.J."/>
            <person name="Fedrigo O."/>
            <person name="Jarvis E.D."/>
            <person name="Hiller M."/>
            <person name="Vernes S.C."/>
            <person name="Myers E.W."/>
            <person name="Teeling E.C."/>
        </authorList>
    </citation>
    <scope>NUCLEOTIDE SEQUENCE [LARGE SCALE GENOMIC DNA]</scope>
    <source>
        <strain evidence="2">Bat1K_MPI-CBG_1</strain>
    </source>
</reference>
<accession>A0A833YWK4</accession>
<comment type="caution">
    <text evidence="2">The sequence shown here is derived from an EMBL/GenBank/DDBJ whole genome shotgun (WGS) entry which is preliminary data.</text>
</comment>
<evidence type="ECO:0000313" key="3">
    <source>
        <dbReference type="Proteomes" id="UP000664940"/>
    </source>
</evidence>
<feature type="region of interest" description="Disordered" evidence="1">
    <location>
        <begin position="1"/>
        <end position="112"/>
    </location>
</feature>
<dbReference type="AlphaFoldDB" id="A0A833YWK4"/>
<evidence type="ECO:0000256" key="1">
    <source>
        <dbReference type="SAM" id="MobiDB-lite"/>
    </source>
</evidence>
<feature type="compositionally biased region" description="Low complexity" evidence="1">
    <location>
        <begin position="84"/>
        <end position="94"/>
    </location>
</feature>
<proteinExistence type="predicted"/>
<evidence type="ECO:0000313" key="2">
    <source>
        <dbReference type="EMBL" id="KAF6081973.1"/>
    </source>
</evidence>
<gene>
    <name evidence="2" type="ORF">HJG60_008949</name>
</gene>
<organism evidence="2 3">
    <name type="scientific">Phyllostomus discolor</name>
    <name type="common">pale spear-nosed bat</name>
    <dbReference type="NCBI Taxonomy" id="89673"/>
    <lineage>
        <taxon>Eukaryota</taxon>
        <taxon>Metazoa</taxon>
        <taxon>Chordata</taxon>
        <taxon>Craniata</taxon>
        <taxon>Vertebrata</taxon>
        <taxon>Euteleostomi</taxon>
        <taxon>Mammalia</taxon>
        <taxon>Eutheria</taxon>
        <taxon>Laurasiatheria</taxon>
        <taxon>Chiroptera</taxon>
        <taxon>Yangochiroptera</taxon>
        <taxon>Phyllostomidae</taxon>
        <taxon>Phyllostominae</taxon>
        <taxon>Phyllostomus</taxon>
    </lineage>
</organism>